<dbReference type="SUPFAM" id="SSF57903">
    <property type="entry name" value="FYVE/PHD zinc finger"/>
    <property type="match status" value="1"/>
</dbReference>
<dbReference type="GO" id="GO:0031901">
    <property type="term" value="C:early endosome membrane"/>
    <property type="evidence" value="ECO:0007669"/>
    <property type="project" value="TreeGrafter"/>
</dbReference>
<dbReference type="GO" id="GO:0016197">
    <property type="term" value="P:endosomal transport"/>
    <property type="evidence" value="ECO:0007669"/>
    <property type="project" value="TreeGrafter"/>
</dbReference>
<dbReference type="EMBL" id="OC975967">
    <property type="protein sequence ID" value="CAD7668720.1"/>
    <property type="molecule type" value="Genomic_DNA"/>
</dbReference>
<dbReference type="EMBL" id="CAJPVJ010061142">
    <property type="protein sequence ID" value="CAG2184169.1"/>
    <property type="molecule type" value="Genomic_DNA"/>
</dbReference>
<dbReference type="AlphaFoldDB" id="A0A7R9MV40"/>
<dbReference type="InterPro" id="IPR011011">
    <property type="entry name" value="Znf_FYVE_PHD"/>
</dbReference>
<keyword evidence="2 4" id="KW-0863">Zinc-finger</keyword>
<dbReference type="InterPro" id="IPR000306">
    <property type="entry name" value="Znf_FYVE"/>
</dbReference>
<dbReference type="Gene3D" id="4.10.720.10">
    <property type="entry name" value="Smad anchor for receptor activation, Smad-binding domain"/>
    <property type="match status" value="1"/>
</dbReference>
<feature type="compositionally biased region" description="Low complexity" evidence="5">
    <location>
        <begin position="76"/>
        <end position="87"/>
    </location>
</feature>
<dbReference type="SMART" id="SM00064">
    <property type="entry name" value="FYVE"/>
    <property type="match status" value="1"/>
</dbReference>
<evidence type="ECO:0000256" key="4">
    <source>
        <dbReference type="PROSITE-ProRule" id="PRU00091"/>
    </source>
</evidence>
<dbReference type="InterPro" id="IPR024608">
    <property type="entry name" value="SARA-like_SBD"/>
</dbReference>
<dbReference type="Proteomes" id="UP000728032">
    <property type="component" value="Unassembled WGS sequence"/>
</dbReference>
<dbReference type="Pfam" id="PF11409">
    <property type="entry name" value="SARA"/>
    <property type="match status" value="1"/>
</dbReference>
<dbReference type="InterPro" id="IPR013083">
    <property type="entry name" value="Znf_RING/FYVE/PHD"/>
</dbReference>
<evidence type="ECO:0000256" key="1">
    <source>
        <dbReference type="ARBA" id="ARBA00022723"/>
    </source>
</evidence>
<evidence type="ECO:0000313" key="7">
    <source>
        <dbReference type="EMBL" id="CAD7668720.1"/>
    </source>
</evidence>
<gene>
    <name evidence="7" type="ORF">ONB1V03_LOCUS23589</name>
</gene>
<feature type="non-terminal residue" evidence="7">
    <location>
        <position position="118"/>
    </location>
</feature>
<dbReference type="GO" id="GO:0008270">
    <property type="term" value="F:zinc ion binding"/>
    <property type="evidence" value="ECO:0007669"/>
    <property type="project" value="UniProtKB-KW"/>
</dbReference>
<evidence type="ECO:0000313" key="8">
    <source>
        <dbReference type="Proteomes" id="UP000728032"/>
    </source>
</evidence>
<keyword evidence="3" id="KW-0862">Zinc</keyword>
<evidence type="ECO:0000256" key="2">
    <source>
        <dbReference type="ARBA" id="ARBA00022771"/>
    </source>
</evidence>
<dbReference type="PROSITE" id="PS50178">
    <property type="entry name" value="ZF_FYVE"/>
    <property type="match status" value="1"/>
</dbReference>
<evidence type="ECO:0000259" key="6">
    <source>
        <dbReference type="PROSITE" id="PS50178"/>
    </source>
</evidence>
<protein>
    <recommendedName>
        <fullName evidence="6">FYVE-type domain-containing protein</fullName>
    </recommendedName>
</protein>
<proteinExistence type="predicted"/>
<dbReference type="Gene3D" id="3.30.40.10">
    <property type="entry name" value="Zinc/RING finger domain, C3HC4 (zinc finger)"/>
    <property type="match status" value="1"/>
</dbReference>
<evidence type="ECO:0000256" key="5">
    <source>
        <dbReference type="SAM" id="MobiDB-lite"/>
    </source>
</evidence>
<accession>A0A7R9MV40</accession>
<feature type="domain" description="FYVE-type" evidence="6">
    <location>
        <begin position="1"/>
        <end position="49"/>
    </location>
</feature>
<name>A0A7R9MV40_9ACAR</name>
<reference evidence="7" key="1">
    <citation type="submission" date="2020-11" db="EMBL/GenBank/DDBJ databases">
        <authorList>
            <person name="Tran Van P."/>
        </authorList>
    </citation>
    <scope>NUCLEOTIDE SEQUENCE</scope>
</reference>
<dbReference type="Pfam" id="PF01363">
    <property type="entry name" value="FYVE"/>
    <property type="match status" value="1"/>
</dbReference>
<feature type="non-terminal residue" evidence="7">
    <location>
        <position position="1"/>
    </location>
</feature>
<keyword evidence="8" id="KW-1185">Reference proteome</keyword>
<dbReference type="OrthoDB" id="5872154at2759"/>
<dbReference type="PANTHER" id="PTHR46319:SF3">
    <property type="entry name" value="ZINC FINGER FYVE DOMAIN-CONTAINING PROTEIN"/>
    <property type="match status" value="1"/>
</dbReference>
<sequence>IRFNLIKRRHHCRACGKVLCSQCCNCRAKLVYLDGEVARVCHVCYSTLARIAAIERNANDMNQSSPSTLRPDNLYPNSASGPSSASNMRSPDPNNPSEYCSTVSPLEQEQDLMNRMPP</sequence>
<keyword evidence="1" id="KW-0479">Metal-binding</keyword>
<organism evidence="7">
    <name type="scientific">Oppiella nova</name>
    <dbReference type="NCBI Taxonomy" id="334625"/>
    <lineage>
        <taxon>Eukaryota</taxon>
        <taxon>Metazoa</taxon>
        <taxon>Ecdysozoa</taxon>
        <taxon>Arthropoda</taxon>
        <taxon>Chelicerata</taxon>
        <taxon>Arachnida</taxon>
        <taxon>Acari</taxon>
        <taxon>Acariformes</taxon>
        <taxon>Sarcoptiformes</taxon>
        <taxon>Oribatida</taxon>
        <taxon>Brachypylina</taxon>
        <taxon>Oppioidea</taxon>
        <taxon>Oppiidae</taxon>
        <taxon>Oppiella</taxon>
    </lineage>
</organism>
<feature type="region of interest" description="Disordered" evidence="5">
    <location>
        <begin position="59"/>
        <end position="118"/>
    </location>
</feature>
<dbReference type="InterPro" id="IPR017455">
    <property type="entry name" value="Znf_FYVE-rel"/>
</dbReference>
<evidence type="ECO:0000256" key="3">
    <source>
        <dbReference type="ARBA" id="ARBA00022833"/>
    </source>
</evidence>
<feature type="compositionally biased region" description="Polar residues" evidence="5">
    <location>
        <begin position="59"/>
        <end position="70"/>
    </location>
</feature>
<feature type="compositionally biased region" description="Polar residues" evidence="5">
    <location>
        <begin position="95"/>
        <end position="107"/>
    </location>
</feature>
<dbReference type="InterPro" id="IPR037145">
    <property type="entry name" value="SARA_Smad-bd_sf"/>
</dbReference>
<dbReference type="PANTHER" id="PTHR46319">
    <property type="entry name" value="ZINC FINGER FYVE DOMAIN-CONTAINING PROTEIN"/>
    <property type="match status" value="1"/>
</dbReference>